<dbReference type="InterPro" id="IPR036890">
    <property type="entry name" value="HATPase_C_sf"/>
</dbReference>
<dbReference type="PANTHER" id="PTHR23337:SF3">
    <property type="entry name" value="MORC FAMILY CW-TYPE ZINC FINGER 2"/>
    <property type="match status" value="1"/>
</dbReference>
<dbReference type="Pfam" id="PF13589">
    <property type="entry name" value="HATPase_c_3"/>
    <property type="match status" value="1"/>
</dbReference>
<evidence type="ECO:0000256" key="2">
    <source>
        <dbReference type="ARBA" id="ARBA00022723"/>
    </source>
</evidence>
<keyword evidence="3" id="KW-0175">Coiled coil</keyword>
<keyword evidence="5" id="KW-1133">Transmembrane helix</keyword>
<evidence type="ECO:0000256" key="5">
    <source>
        <dbReference type="SAM" id="Phobius"/>
    </source>
</evidence>
<keyword evidence="4" id="KW-0539">Nucleus</keyword>
<evidence type="ECO:0000313" key="6">
    <source>
        <dbReference type="WBParaSite" id="HPLM_0000591201-mRNA-1"/>
    </source>
</evidence>
<comment type="subcellular location">
    <subcellularLocation>
        <location evidence="1">Nucleus</location>
    </subcellularLocation>
</comment>
<keyword evidence="5" id="KW-0812">Transmembrane</keyword>
<proteinExistence type="predicted"/>
<organism evidence="6">
    <name type="scientific">Haemonchus placei</name>
    <name type="common">Barber's pole worm</name>
    <dbReference type="NCBI Taxonomy" id="6290"/>
    <lineage>
        <taxon>Eukaryota</taxon>
        <taxon>Metazoa</taxon>
        <taxon>Ecdysozoa</taxon>
        <taxon>Nematoda</taxon>
        <taxon>Chromadorea</taxon>
        <taxon>Rhabditida</taxon>
        <taxon>Rhabditina</taxon>
        <taxon>Rhabditomorpha</taxon>
        <taxon>Strongyloidea</taxon>
        <taxon>Trichostrongylidae</taxon>
        <taxon>Haemonchus</taxon>
    </lineage>
</organism>
<keyword evidence="2" id="KW-0479">Metal-binding</keyword>
<protein>
    <submittedName>
        <fullName evidence="6">ABC transmembrane type-1 domain-containing protein</fullName>
    </submittedName>
</protein>
<evidence type="ECO:0000256" key="4">
    <source>
        <dbReference type="ARBA" id="ARBA00023242"/>
    </source>
</evidence>
<dbReference type="GO" id="GO:0005634">
    <property type="term" value="C:nucleus"/>
    <property type="evidence" value="ECO:0007669"/>
    <property type="project" value="UniProtKB-SubCell"/>
</dbReference>
<dbReference type="SUPFAM" id="SSF55874">
    <property type="entry name" value="ATPase domain of HSP90 chaperone/DNA topoisomerase II/histidine kinase"/>
    <property type="match status" value="1"/>
</dbReference>
<dbReference type="PANTHER" id="PTHR23337">
    <property type="entry name" value="ZINC FINGER CW-TYPE COILED-COIL DOMAIN PROTEIN 1"/>
    <property type="match status" value="1"/>
</dbReference>
<reference evidence="6" key="1">
    <citation type="submission" date="2017-02" db="UniProtKB">
        <authorList>
            <consortium name="WormBaseParasite"/>
        </authorList>
    </citation>
    <scope>IDENTIFICATION</scope>
</reference>
<keyword evidence="5" id="KW-0472">Membrane</keyword>
<sequence length="131" mass="15164">LSYRNFSTTHEFVYGAIAELVDNSRDAMANNLHIDYEFFVYFTLAISVVSFGHSLKRMEPGMIGQYGNGLKSGAMRIAKDFIMFTKKDGLLTCLLLSRTFHEMYSLKEVCSYRNSCFYYLNIIRNEKHLLV</sequence>
<name>A0A0N4W735_HAEPC</name>
<dbReference type="WBParaSite" id="HPLM_0000591201-mRNA-1">
    <property type="protein sequence ID" value="HPLM_0000591201-mRNA-1"/>
    <property type="gene ID" value="HPLM_0000591201"/>
</dbReference>
<dbReference type="OMA" id="LHIDYEF"/>
<dbReference type="AlphaFoldDB" id="A0A0N4W735"/>
<feature type="transmembrane region" description="Helical" evidence="5">
    <location>
        <begin position="38"/>
        <end position="55"/>
    </location>
</feature>
<dbReference type="GO" id="GO:0046872">
    <property type="term" value="F:metal ion binding"/>
    <property type="evidence" value="ECO:0007669"/>
    <property type="project" value="UniProtKB-KW"/>
</dbReference>
<accession>A0A0N4W735</accession>
<evidence type="ECO:0000256" key="1">
    <source>
        <dbReference type="ARBA" id="ARBA00004123"/>
    </source>
</evidence>
<evidence type="ECO:0000256" key="3">
    <source>
        <dbReference type="ARBA" id="ARBA00023054"/>
    </source>
</evidence>